<keyword evidence="7 14" id="KW-1133">Transmembrane helix</keyword>
<comment type="similarity">
    <text evidence="2 13">Belongs to the sodium:solute symporter (SSF) (TC 2.A.21) family.</text>
</comment>
<evidence type="ECO:0000256" key="13">
    <source>
        <dbReference type="RuleBase" id="RU362091"/>
    </source>
</evidence>
<dbReference type="InterPro" id="IPR001734">
    <property type="entry name" value="Na/solute_symporter"/>
</dbReference>
<feature type="transmembrane region" description="Helical" evidence="14">
    <location>
        <begin position="455"/>
        <end position="473"/>
    </location>
</feature>
<name>A0A926EN70_9FIRM</name>
<comment type="catalytic activity">
    <reaction evidence="12">
        <text>L-proline(in) + Na(+)(in) = L-proline(out) + Na(+)(out)</text>
        <dbReference type="Rhea" id="RHEA:28967"/>
        <dbReference type="ChEBI" id="CHEBI:29101"/>
        <dbReference type="ChEBI" id="CHEBI:60039"/>
    </reaction>
</comment>
<dbReference type="PROSITE" id="PS50283">
    <property type="entry name" value="NA_SOLUT_SYMP_3"/>
    <property type="match status" value="1"/>
</dbReference>
<feature type="transmembrane region" description="Helical" evidence="14">
    <location>
        <begin position="271"/>
        <end position="292"/>
    </location>
</feature>
<dbReference type="Proteomes" id="UP000623678">
    <property type="component" value="Unassembled WGS sequence"/>
</dbReference>
<dbReference type="GO" id="GO:0015824">
    <property type="term" value="P:proline transport"/>
    <property type="evidence" value="ECO:0007669"/>
    <property type="project" value="TreeGrafter"/>
</dbReference>
<proteinExistence type="inferred from homology"/>
<evidence type="ECO:0000256" key="3">
    <source>
        <dbReference type="ARBA" id="ARBA00022448"/>
    </source>
</evidence>
<evidence type="ECO:0000256" key="6">
    <source>
        <dbReference type="ARBA" id="ARBA00022847"/>
    </source>
</evidence>
<sequence>MFEKILMIVIFFAVTVAIGLYCRKNASNVGDFVLGGRNVGPWVTAFAYGTSYFSSVVFVGYAGQFGWNFGVAATWIGIGNALIGSLLAWVVMGRRTRIMTKHFESATMPDFFAKRYDCSWLKTVSSVIIFIFLVPYSASVYKGLSGLFSMAFGIDFVYCVIGIALLTGIYVVVGGYMAAALNDLFQGFIMLGGIVMVVLTVLNGQGGFSRALEQLSQVPVEAVPEMNGALTSFFGPDPMGLLGVVILTSLGTWGLPQMVHKFYTIKNEKAIYTGTIISTLFALVIAGGSYFMGAFGRLYYTPGQDGKVIFDSIVPQMLGDCLPDILIGVVMILVLSASMSTLSSLVIASSSTFTLDFIKGIWIKDMKAKTQVAMIKVLCGFFIVLSVLIALNPNNLITSLMSLSWGALAGSFLGPFIYGLFWKGTTKLGVWASFITGIGINVVNLLSPFTAPTSAGALSMIVSLLIVPLVSLITPKLSKNHIQETFSCYDEKIPVSHKFALDEVSE</sequence>
<protein>
    <submittedName>
        <fullName evidence="15">Sodium/solute symporter</fullName>
    </submittedName>
</protein>
<keyword evidence="8" id="KW-0915">Sodium</keyword>
<evidence type="ECO:0000256" key="11">
    <source>
        <dbReference type="ARBA" id="ARBA00023201"/>
    </source>
</evidence>
<evidence type="ECO:0000313" key="16">
    <source>
        <dbReference type="Proteomes" id="UP000623678"/>
    </source>
</evidence>
<dbReference type="GO" id="GO:0005298">
    <property type="term" value="F:proline:sodium symporter activity"/>
    <property type="evidence" value="ECO:0007669"/>
    <property type="project" value="TreeGrafter"/>
</dbReference>
<feature type="transmembrane region" description="Helical" evidence="14">
    <location>
        <begin position="42"/>
        <end position="63"/>
    </location>
</feature>
<keyword evidence="11" id="KW-0739">Sodium transport</keyword>
<feature type="transmembrane region" description="Helical" evidence="14">
    <location>
        <begin position="428"/>
        <end position="449"/>
    </location>
</feature>
<keyword evidence="4" id="KW-1003">Cell membrane</keyword>
<evidence type="ECO:0000256" key="4">
    <source>
        <dbReference type="ARBA" id="ARBA00022475"/>
    </source>
</evidence>
<keyword evidence="6" id="KW-0769">Symport</keyword>
<dbReference type="InterPro" id="IPR050277">
    <property type="entry name" value="Sodium:Solute_Symporter"/>
</dbReference>
<keyword evidence="9" id="KW-0406">Ion transport</keyword>
<feature type="transmembrane region" description="Helical" evidence="14">
    <location>
        <begin position="184"/>
        <end position="202"/>
    </location>
</feature>
<evidence type="ECO:0000256" key="14">
    <source>
        <dbReference type="SAM" id="Phobius"/>
    </source>
</evidence>
<feature type="transmembrane region" description="Helical" evidence="14">
    <location>
        <begin position="120"/>
        <end position="138"/>
    </location>
</feature>
<dbReference type="Pfam" id="PF00474">
    <property type="entry name" value="SSF"/>
    <property type="match status" value="1"/>
</dbReference>
<evidence type="ECO:0000256" key="1">
    <source>
        <dbReference type="ARBA" id="ARBA00004651"/>
    </source>
</evidence>
<comment type="subcellular location">
    <subcellularLocation>
        <location evidence="1">Cell membrane</location>
        <topology evidence="1">Multi-pass membrane protein</topology>
    </subcellularLocation>
</comment>
<keyword evidence="3" id="KW-0813">Transport</keyword>
<dbReference type="PANTHER" id="PTHR48086:SF3">
    <property type="entry name" value="SODIUM_PROLINE SYMPORTER"/>
    <property type="match status" value="1"/>
</dbReference>
<feature type="transmembrane region" description="Helical" evidence="14">
    <location>
        <begin position="372"/>
        <end position="391"/>
    </location>
</feature>
<gene>
    <name evidence="15" type="ORF">H8705_04065</name>
</gene>
<dbReference type="Gene3D" id="1.20.1730.10">
    <property type="entry name" value="Sodium/glucose cotransporter"/>
    <property type="match status" value="1"/>
</dbReference>
<dbReference type="NCBIfam" id="TIGR00813">
    <property type="entry name" value="sss"/>
    <property type="match status" value="1"/>
</dbReference>
<dbReference type="EMBL" id="JACRTD010000002">
    <property type="protein sequence ID" value="MBC8584751.1"/>
    <property type="molecule type" value="Genomic_DNA"/>
</dbReference>
<accession>A0A926EN70</accession>
<dbReference type="GO" id="GO:0015193">
    <property type="term" value="F:L-proline transmembrane transporter activity"/>
    <property type="evidence" value="ECO:0007669"/>
    <property type="project" value="TreeGrafter"/>
</dbReference>
<evidence type="ECO:0000256" key="10">
    <source>
        <dbReference type="ARBA" id="ARBA00023136"/>
    </source>
</evidence>
<evidence type="ECO:0000256" key="12">
    <source>
        <dbReference type="ARBA" id="ARBA00033708"/>
    </source>
</evidence>
<feature type="transmembrane region" description="Helical" evidence="14">
    <location>
        <begin position="150"/>
        <end position="172"/>
    </location>
</feature>
<keyword evidence="16" id="KW-1185">Reference proteome</keyword>
<dbReference type="AlphaFoldDB" id="A0A926EN70"/>
<feature type="transmembrane region" description="Helical" evidence="14">
    <location>
        <begin position="325"/>
        <end position="351"/>
    </location>
</feature>
<evidence type="ECO:0000256" key="9">
    <source>
        <dbReference type="ARBA" id="ARBA00023065"/>
    </source>
</evidence>
<evidence type="ECO:0000256" key="7">
    <source>
        <dbReference type="ARBA" id="ARBA00022989"/>
    </source>
</evidence>
<dbReference type="PANTHER" id="PTHR48086">
    <property type="entry name" value="SODIUM/PROLINE SYMPORTER-RELATED"/>
    <property type="match status" value="1"/>
</dbReference>
<evidence type="ECO:0000256" key="5">
    <source>
        <dbReference type="ARBA" id="ARBA00022692"/>
    </source>
</evidence>
<keyword evidence="5 14" id="KW-0812">Transmembrane</keyword>
<evidence type="ECO:0000256" key="8">
    <source>
        <dbReference type="ARBA" id="ARBA00023053"/>
    </source>
</evidence>
<comment type="caution">
    <text evidence="15">The sequence shown here is derived from an EMBL/GenBank/DDBJ whole genome shotgun (WGS) entry which is preliminary data.</text>
</comment>
<organism evidence="15 16">
    <name type="scientific">Youxingia wuxianensis</name>
    <dbReference type="NCBI Taxonomy" id="2763678"/>
    <lineage>
        <taxon>Bacteria</taxon>
        <taxon>Bacillati</taxon>
        <taxon>Bacillota</taxon>
        <taxon>Clostridia</taxon>
        <taxon>Eubacteriales</taxon>
        <taxon>Oscillospiraceae</taxon>
        <taxon>Youxingia</taxon>
    </lineage>
</organism>
<dbReference type="InterPro" id="IPR038377">
    <property type="entry name" value="Na/Glc_symporter_sf"/>
</dbReference>
<evidence type="ECO:0000256" key="2">
    <source>
        <dbReference type="ARBA" id="ARBA00006434"/>
    </source>
</evidence>
<evidence type="ECO:0000313" key="15">
    <source>
        <dbReference type="EMBL" id="MBC8584751.1"/>
    </source>
</evidence>
<dbReference type="GO" id="GO:0005886">
    <property type="term" value="C:plasma membrane"/>
    <property type="evidence" value="ECO:0007669"/>
    <property type="project" value="UniProtKB-SubCell"/>
</dbReference>
<reference evidence="15" key="1">
    <citation type="submission" date="2020-08" db="EMBL/GenBank/DDBJ databases">
        <title>Genome public.</title>
        <authorList>
            <person name="Liu C."/>
            <person name="Sun Q."/>
        </authorList>
    </citation>
    <scope>NUCLEOTIDE SEQUENCE</scope>
    <source>
        <strain evidence="15">NSJ-64</strain>
    </source>
</reference>
<feature type="transmembrane region" description="Helical" evidence="14">
    <location>
        <begin position="239"/>
        <end position="259"/>
    </location>
</feature>
<feature type="transmembrane region" description="Helical" evidence="14">
    <location>
        <begin position="69"/>
        <end position="92"/>
    </location>
</feature>
<feature type="transmembrane region" description="Helical" evidence="14">
    <location>
        <begin position="6"/>
        <end position="22"/>
    </location>
</feature>
<feature type="transmembrane region" description="Helical" evidence="14">
    <location>
        <begin position="403"/>
        <end position="421"/>
    </location>
</feature>
<keyword evidence="10 14" id="KW-0472">Membrane</keyword>